<evidence type="ECO:0000313" key="2">
    <source>
        <dbReference type="Proteomes" id="UP001228171"/>
    </source>
</evidence>
<proteinExistence type="predicted"/>
<organism evidence="1 2">
    <name type="scientific">Psychrobacter faecalis</name>
    <dbReference type="NCBI Taxonomy" id="180588"/>
    <lineage>
        <taxon>Bacteria</taxon>
        <taxon>Pseudomonadati</taxon>
        <taxon>Pseudomonadota</taxon>
        <taxon>Gammaproteobacteria</taxon>
        <taxon>Moraxellales</taxon>
        <taxon>Moraxellaceae</taxon>
        <taxon>Psychrobacter</taxon>
    </lineage>
</organism>
<dbReference type="RefSeq" id="WP_305936068.1">
    <property type="nucleotide sequence ID" value="NZ_JAVAJI010000027.1"/>
</dbReference>
<sequence>MTHKIRLDNDADNEASSKNGHAYILIGDKQVHFTYDADYDECGERNEYWGGQLAVSGSSWIEVNSVTNLNIVEILDSDENELPLDSYTMTADDRLLIIEVIKDFIEGNIEASQPANSYYYA</sequence>
<gene>
    <name evidence="1" type="ORF">Q8P09_12380</name>
</gene>
<dbReference type="Proteomes" id="UP001228171">
    <property type="component" value="Unassembled WGS sequence"/>
</dbReference>
<accession>A0ABT9HJB5</accession>
<reference evidence="1 2" key="1">
    <citation type="submission" date="2023-08" db="EMBL/GenBank/DDBJ databases">
        <authorList>
            <person name="Kumar R."/>
        </authorList>
    </citation>
    <scope>NUCLEOTIDE SEQUENCE [LARGE SCALE GENOMIC DNA]</scope>
    <source>
        <strain evidence="1 2">LUR13</strain>
    </source>
</reference>
<name>A0ABT9HJB5_9GAMM</name>
<comment type="caution">
    <text evidence="1">The sequence shown here is derived from an EMBL/GenBank/DDBJ whole genome shotgun (WGS) entry which is preliminary data.</text>
</comment>
<evidence type="ECO:0000313" key="1">
    <source>
        <dbReference type="EMBL" id="MDP4545872.1"/>
    </source>
</evidence>
<keyword evidence="2" id="KW-1185">Reference proteome</keyword>
<protein>
    <submittedName>
        <fullName evidence="1">Uncharacterized protein</fullName>
    </submittedName>
</protein>
<dbReference type="EMBL" id="JAVAJI010000027">
    <property type="protein sequence ID" value="MDP4545872.1"/>
    <property type="molecule type" value="Genomic_DNA"/>
</dbReference>